<evidence type="ECO:0000256" key="1">
    <source>
        <dbReference type="ARBA" id="ARBA00004141"/>
    </source>
</evidence>
<dbReference type="PROSITE" id="PS00788">
    <property type="entry name" value="CHORISMATE_SYNTHASE_2"/>
    <property type="match status" value="1"/>
</dbReference>
<evidence type="ECO:0000313" key="18">
    <source>
        <dbReference type="Proteomes" id="UP000033140"/>
    </source>
</evidence>
<gene>
    <name evidence="17" type="ORF">G7K_3251-t1</name>
</gene>
<reference evidence="17 18" key="1">
    <citation type="journal article" date="2011" name="J. Gen. Appl. Microbiol.">
        <title>Draft genome sequencing of the enigmatic yeast Saitoella complicata.</title>
        <authorList>
            <person name="Nishida H."/>
            <person name="Hamamoto M."/>
            <person name="Sugiyama J."/>
        </authorList>
    </citation>
    <scope>NUCLEOTIDE SEQUENCE [LARGE SCALE GENOMIC DNA]</scope>
    <source>
        <strain evidence="17 18">NRRL Y-17804</strain>
    </source>
</reference>
<dbReference type="Gene3D" id="1.20.1250.20">
    <property type="entry name" value="MFS general substrate transporter like domains"/>
    <property type="match status" value="1"/>
</dbReference>
<dbReference type="GO" id="GO:0010181">
    <property type="term" value="F:FMN binding"/>
    <property type="evidence" value="ECO:0007669"/>
    <property type="project" value="TreeGrafter"/>
</dbReference>
<comment type="similarity">
    <text evidence="3 13">Belongs to the chorismate synthase family.</text>
</comment>
<feature type="transmembrane region" description="Helical" evidence="15">
    <location>
        <begin position="441"/>
        <end position="460"/>
    </location>
</feature>
<comment type="catalytic activity">
    <reaction evidence="13">
        <text>5-O-(1-carboxyvinyl)-3-phosphoshikimate = chorismate + phosphate</text>
        <dbReference type="Rhea" id="RHEA:21020"/>
        <dbReference type="ChEBI" id="CHEBI:29748"/>
        <dbReference type="ChEBI" id="CHEBI:43474"/>
        <dbReference type="ChEBI" id="CHEBI:57701"/>
        <dbReference type="EC" id="4.2.3.5"/>
    </reaction>
</comment>
<dbReference type="GO" id="GO:0009073">
    <property type="term" value="P:aromatic amino acid family biosynthetic process"/>
    <property type="evidence" value="ECO:0007669"/>
    <property type="project" value="UniProtKB-KW"/>
</dbReference>
<evidence type="ECO:0000256" key="7">
    <source>
        <dbReference type="ARBA" id="ARBA00022605"/>
    </source>
</evidence>
<feature type="compositionally biased region" description="Basic and acidic residues" evidence="14">
    <location>
        <begin position="1026"/>
        <end position="1036"/>
    </location>
</feature>
<evidence type="ECO:0000256" key="3">
    <source>
        <dbReference type="ARBA" id="ARBA00008014"/>
    </source>
</evidence>
<dbReference type="InterPro" id="IPR011701">
    <property type="entry name" value="MFS"/>
</dbReference>
<proteinExistence type="inferred from homology"/>
<dbReference type="Pfam" id="PF01264">
    <property type="entry name" value="Chorismate_synt"/>
    <property type="match status" value="1"/>
</dbReference>
<dbReference type="GO" id="GO:0022857">
    <property type="term" value="F:transmembrane transporter activity"/>
    <property type="evidence" value="ECO:0007669"/>
    <property type="project" value="InterPro"/>
</dbReference>
<feature type="transmembrane region" description="Helical" evidence="15">
    <location>
        <begin position="466"/>
        <end position="486"/>
    </location>
</feature>
<feature type="region of interest" description="Disordered" evidence="14">
    <location>
        <begin position="1"/>
        <end position="116"/>
    </location>
</feature>
<comment type="subcellular location">
    <subcellularLocation>
        <location evidence="1">Membrane</location>
        <topology evidence="1">Multi-pass membrane protein</topology>
    </subcellularLocation>
</comment>
<feature type="compositionally biased region" description="Basic and acidic residues" evidence="14">
    <location>
        <begin position="50"/>
        <end position="65"/>
    </location>
</feature>
<dbReference type="NCBIfam" id="NF003793">
    <property type="entry name" value="PRK05382.1"/>
    <property type="match status" value="1"/>
</dbReference>
<dbReference type="InterPro" id="IPR000453">
    <property type="entry name" value="Chorismate_synth"/>
</dbReference>
<dbReference type="EMBL" id="BACD03000019">
    <property type="protein sequence ID" value="GAO49093.1"/>
    <property type="molecule type" value="Genomic_DNA"/>
</dbReference>
<dbReference type="InterPro" id="IPR036259">
    <property type="entry name" value="MFS_trans_sf"/>
</dbReference>
<dbReference type="FunFam" id="3.60.150.10:FF:000004">
    <property type="entry name" value="Chorismate synthase"/>
    <property type="match status" value="1"/>
</dbReference>
<feature type="transmembrane region" description="Helical" evidence="15">
    <location>
        <begin position="256"/>
        <end position="280"/>
    </location>
</feature>
<dbReference type="PROSITE" id="PS50850">
    <property type="entry name" value="MFS"/>
    <property type="match status" value="1"/>
</dbReference>
<evidence type="ECO:0000256" key="5">
    <source>
        <dbReference type="ARBA" id="ARBA00013036"/>
    </source>
</evidence>
<evidence type="ECO:0000256" key="14">
    <source>
        <dbReference type="SAM" id="MobiDB-lite"/>
    </source>
</evidence>
<dbReference type="InterPro" id="IPR020846">
    <property type="entry name" value="MFS_dom"/>
</dbReference>
<comment type="pathway">
    <text evidence="2 13">Metabolic intermediate biosynthesis; chorismate biosynthesis; chorismate from D-erythrose 4-phosphate and phosphoenolpyruvate: step 7/7.</text>
</comment>
<feature type="transmembrane region" description="Helical" evidence="15">
    <location>
        <begin position="202"/>
        <end position="220"/>
    </location>
</feature>
<evidence type="ECO:0000259" key="16">
    <source>
        <dbReference type="PROSITE" id="PS50850"/>
    </source>
</evidence>
<dbReference type="GO" id="GO:0005829">
    <property type="term" value="C:cytosol"/>
    <property type="evidence" value="ECO:0007669"/>
    <property type="project" value="TreeGrafter"/>
</dbReference>
<dbReference type="GO" id="GO:0016020">
    <property type="term" value="C:membrane"/>
    <property type="evidence" value="ECO:0007669"/>
    <property type="project" value="UniProtKB-SubCell"/>
</dbReference>
<dbReference type="GO" id="GO:0004107">
    <property type="term" value="F:chorismate synthase activity"/>
    <property type="evidence" value="ECO:0007669"/>
    <property type="project" value="UniProtKB-EC"/>
</dbReference>
<evidence type="ECO:0000256" key="15">
    <source>
        <dbReference type="SAM" id="Phobius"/>
    </source>
</evidence>
<keyword evidence="7 13" id="KW-0028">Amino-acid biosynthesis</keyword>
<keyword evidence="8 15" id="KW-0812">Transmembrane</keyword>
<feature type="transmembrane region" description="Helical" evidence="15">
    <location>
        <begin position="171"/>
        <end position="190"/>
    </location>
</feature>
<feature type="transmembrane region" description="Helical" evidence="15">
    <location>
        <begin position="226"/>
        <end position="244"/>
    </location>
</feature>
<sequence length="1045" mass="111996">MSGAGSVRLQDSPPSTLEFDGQTGVVTPASQFGYGRHTSTALSSTLTLPDEARHSGLSPLDKERSMNGVHTPTAESIPSSPPPTTIDKETSRSPIPPSDPKPDNDPNLVEFDGPNDPYHPQNWGLGVRLRTTALYGCTTMAAAFGSSVFSAAEPEVEEYFGISSELGTLGLSLYILGWALGPLCFAPLSELYGRRIAILPPYFVYAIFTAGTGASQTYAAVLVTRFLGGICASAPVAIVGGAMADIWTPAKRGVAIVFYSWAVVGGPFLGPLIGGALIVSGHSWRWTMWFTCMLAGGIAVLVFFFVPESYPPVLLVRKAKALRKSGENPHAYAKHESAGLSFHDIVVTHLGRPLRMLFLEPTVTSMAVYASFCYGLLYMLFGAFPIAYQEIRGWNPVVGALPFLAVFVGVIIAGIGTITLGASYYRSVTRKRGGAVPEGRLLMMMIGAVLLPAGMFFWGWTSNPSISWVPNIIAAGLIGCGFISIFQQAINYLIDAYTIYAASAVAANTVLRSLLGAAFPLFADQMFHNLGVPWAASLIAFISVGMIPIPFLFLIYGERIRGMSKLCRQIKEEEERRGRKDERGPGGDHLELHQHHSAVTPEHLDLQQIPDLKMSTFGELFRVTTYGESHCKSVGCIIDGCPPGMALTEQDVQVQLTRRRPGQSALTTPRDEKDRVEIQSGTEFGVTLGTPIGMLVKNEDQRPHDYGGKTTDIYPRPSHADWTYLCKYGVKASSGGGRSSARETIGRVAAGAVAEKYLKEAHGVEIVAFSSSVGKVHMPTSNTATSSDDDLSADDADENVPEISEEYLKLLQTVNREQVDASIVRCPDAETTERMKARIERAKAKNDSIGGTVTCVIRNCPVGLGEPAFDKLEAKLAHAMLSIPATKGFEIGSGFLGAEMPGHKHNDPYVAGPNGTLRTKTNNSGGIQGGISNGENIYFKVAFKSVATIGREQTTATYDGAEGVLAAKGRHDPCVVPRAIAIVESMAALVVMDALMIQHSRQAARSLLPPLKTNLPSSATIVGGAKAEESVRKQEEGTNTDGTPL</sequence>
<feature type="transmembrane region" description="Helical" evidence="15">
    <location>
        <begin position="366"/>
        <end position="388"/>
    </location>
</feature>
<dbReference type="SUPFAM" id="SSF103263">
    <property type="entry name" value="Chorismate synthase, AroC"/>
    <property type="match status" value="1"/>
</dbReference>
<dbReference type="GO" id="GO:1903710">
    <property type="term" value="P:spermine transmembrane transport"/>
    <property type="evidence" value="ECO:0007669"/>
    <property type="project" value="UniProtKB-ARBA"/>
</dbReference>
<feature type="domain" description="Major facilitator superfamily (MFS) profile" evidence="16">
    <location>
        <begin position="131"/>
        <end position="560"/>
    </location>
</feature>
<comment type="caution">
    <text evidence="17">The sequence shown here is derived from an EMBL/GenBank/DDBJ whole genome shotgun (WGS) entry which is preliminary data.</text>
</comment>
<feature type="transmembrane region" description="Helical" evidence="15">
    <location>
        <begin position="498"/>
        <end position="522"/>
    </location>
</feature>
<evidence type="ECO:0000256" key="9">
    <source>
        <dbReference type="ARBA" id="ARBA00022989"/>
    </source>
</evidence>
<dbReference type="GO" id="GO:0008652">
    <property type="term" value="P:amino acid biosynthetic process"/>
    <property type="evidence" value="ECO:0007669"/>
    <property type="project" value="UniProtKB-KW"/>
</dbReference>
<feature type="transmembrane region" description="Helical" evidence="15">
    <location>
        <begin position="133"/>
        <end position="151"/>
    </location>
</feature>
<evidence type="ECO:0000256" key="13">
    <source>
        <dbReference type="RuleBase" id="RU000605"/>
    </source>
</evidence>
<dbReference type="SUPFAM" id="SSF103473">
    <property type="entry name" value="MFS general substrate transporter"/>
    <property type="match status" value="1"/>
</dbReference>
<keyword evidence="18" id="KW-1185">Reference proteome</keyword>
<dbReference type="UniPathway" id="UPA00053">
    <property type="reaction ID" value="UER00090"/>
</dbReference>
<evidence type="ECO:0000256" key="8">
    <source>
        <dbReference type="ARBA" id="ARBA00022692"/>
    </source>
</evidence>
<dbReference type="Gene3D" id="3.60.150.10">
    <property type="entry name" value="Chorismate synthase AroC"/>
    <property type="match status" value="1"/>
</dbReference>
<comment type="cofactor">
    <cofactor evidence="13">
        <name>FMNH2</name>
        <dbReference type="ChEBI" id="CHEBI:57618"/>
    </cofactor>
    <text evidence="13">Reduced FMN (FMNH(2)).</text>
</comment>
<feature type="compositionally biased region" description="Low complexity" evidence="14">
    <location>
        <begin position="38"/>
        <end position="48"/>
    </location>
</feature>
<dbReference type="PANTHER" id="PTHR21085">
    <property type="entry name" value="CHORISMATE SYNTHASE"/>
    <property type="match status" value="1"/>
</dbReference>
<feature type="region of interest" description="Disordered" evidence="14">
    <location>
        <begin position="1023"/>
        <end position="1045"/>
    </location>
</feature>
<organism evidence="17 18">
    <name type="scientific">Saitoella complicata (strain BCRC 22490 / CBS 7301 / JCM 7358 / NBRC 10748 / NRRL Y-17804)</name>
    <dbReference type="NCBI Taxonomy" id="698492"/>
    <lineage>
        <taxon>Eukaryota</taxon>
        <taxon>Fungi</taxon>
        <taxon>Dikarya</taxon>
        <taxon>Ascomycota</taxon>
        <taxon>Taphrinomycotina</taxon>
        <taxon>Taphrinomycotina incertae sedis</taxon>
        <taxon>Saitoella</taxon>
    </lineage>
</organism>
<dbReference type="HAMAP" id="MF_00300">
    <property type="entry name" value="Chorismate_synth"/>
    <property type="match status" value="1"/>
</dbReference>
<dbReference type="PROSITE" id="PS00789">
    <property type="entry name" value="CHORISMATE_SYNTHASE_3"/>
    <property type="match status" value="1"/>
</dbReference>
<feature type="transmembrane region" description="Helical" evidence="15">
    <location>
        <begin position="286"/>
        <end position="306"/>
    </location>
</feature>
<keyword evidence="11 13" id="KW-0057">Aromatic amino acid biosynthesis</keyword>
<feature type="transmembrane region" description="Helical" evidence="15">
    <location>
        <begin position="400"/>
        <end position="420"/>
    </location>
</feature>
<dbReference type="InterPro" id="IPR020541">
    <property type="entry name" value="Chorismate_synthase_CS"/>
</dbReference>
<evidence type="ECO:0000256" key="10">
    <source>
        <dbReference type="ARBA" id="ARBA00023136"/>
    </source>
</evidence>
<evidence type="ECO:0000256" key="2">
    <source>
        <dbReference type="ARBA" id="ARBA00005044"/>
    </source>
</evidence>
<name>A0A0E9NH06_SAICN</name>
<evidence type="ECO:0000256" key="6">
    <source>
        <dbReference type="ARBA" id="ARBA00022448"/>
    </source>
</evidence>
<evidence type="ECO:0000256" key="11">
    <source>
        <dbReference type="ARBA" id="ARBA00023141"/>
    </source>
</evidence>
<dbReference type="CDD" id="cd07304">
    <property type="entry name" value="Chorismate_synthase"/>
    <property type="match status" value="1"/>
</dbReference>
<dbReference type="PANTHER" id="PTHR21085:SF0">
    <property type="entry name" value="CHORISMATE SYNTHASE"/>
    <property type="match status" value="1"/>
</dbReference>
<dbReference type="STRING" id="698492.A0A0E9NH06"/>
<accession>A0A0E9NH06</accession>
<comment type="subunit">
    <text evidence="4">Homotetramer.</text>
</comment>
<dbReference type="FunFam" id="1.20.1250.20:FF:000011">
    <property type="entry name" value="MFS multidrug transporter, putative"/>
    <property type="match status" value="1"/>
</dbReference>
<reference evidence="17 18" key="3">
    <citation type="journal article" date="2015" name="Genome Announc.">
        <title>Draft Genome Sequence of the Archiascomycetous Yeast Saitoella complicata.</title>
        <authorList>
            <person name="Yamauchi K."/>
            <person name="Kondo S."/>
            <person name="Hamamoto M."/>
            <person name="Takahashi Y."/>
            <person name="Ogura Y."/>
            <person name="Hayashi T."/>
            <person name="Nishida H."/>
        </authorList>
    </citation>
    <scope>NUCLEOTIDE SEQUENCE [LARGE SCALE GENOMIC DNA]</scope>
    <source>
        <strain evidence="17 18">NRRL Y-17804</strain>
    </source>
</reference>
<evidence type="ECO:0000256" key="12">
    <source>
        <dbReference type="ARBA" id="ARBA00023239"/>
    </source>
</evidence>
<dbReference type="PROSITE" id="PS00787">
    <property type="entry name" value="CHORISMATE_SYNTHASE_1"/>
    <property type="match status" value="1"/>
</dbReference>
<feature type="transmembrane region" description="Helical" evidence="15">
    <location>
        <begin position="534"/>
        <end position="556"/>
    </location>
</feature>
<evidence type="ECO:0000256" key="4">
    <source>
        <dbReference type="ARBA" id="ARBA00011881"/>
    </source>
</evidence>
<dbReference type="CDD" id="cd17323">
    <property type="entry name" value="MFS_Tpo1_MDR_like"/>
    <property type="match status" value="1"/>
</dbReference>
<dbReference type="AlphaFoldDB" id="A0A0E9NH06"/>
<keyword evidence="6" id="KW-0813">Transport</keyword>
<evidence type="ECO:0000313" key="17">
    <source>
        <dbReference type="EMBL" id="GAO49093.1"/>
    </source>
</evidence>
<keyword evidence="9 15" id="KW-1133">Transmembrane helix</keyword>
<protein>
    <recommendedName>
        <fullName evidence="5 13">Chorismate synthase</fullName>
        <ecNumber evidence="5 13">4.2.3.5</ecNumber>
    </recommendedName>
</protein>
<dbReference type="EC" id="4.2.3.5" evidence="5 13"/>
<dbReference type="Pfam" id="PF07690">
    <property type="entry name" value="MFS_1"/>
    <property type="match status" value="1"/>
</dbReference>
<keyword evidence="10 15" id="KW-0472">Membrane</keyword>
<dbReference type="InterPro" id="IPR035904">
    <property type="entry name" value="Chorismate_synth_AroC_sf"/>
</dbReference>
<feature type="region of interest" description="Disordered" evidence="14">
    <location>
        <begin position="572"/>
        <end position="591"/>
    </location>
</feature>
<dbReference type="GO" id="GO:0009423">
    <property type="term" value="P:chorismate biosynthetic process"/>
    <property type="evidence" value="ECO:0007669"/>
    <property type="project" value="UniProtKB-UniPathway"/>
</dbReference>
<dbReference type="GO" id="GO:1903711">
    <property type="term" value="P:spermidine transmembrane transport"/>
    <property type="evidence" value="ECO:0007669"/>
    <property type="project" value="UniProtKB-ARBA"/>
</dbReference>
<reference evidence="17 18" key="2">
    <citation type="journal article" date="2014" name="J. Gen. Appl. Microbiol.">
        <title>The early diverging ascomycetous budding yeast Saitoella complicata has three histone deacetylases belonging to the Clr6, Hos2, and Rpd3 lineages.</title>
        <authorList>
            <person name="Nishida H."/>
            <person name="Matsumoto T."/>
            <person name="Kondo S."/>
            <person name="Hamamoto M."/>
            <person name="Yoshikawa H."/>
        </authorList>
    </citation>
    <scope>NUCLEOTIDE SEQUENCE [LARGE SCALE GENOMIC DNA]</scope>
    <source>
        <strain evidence="17 18">NRRL Y-17804</strain>
    </source>
</reference>
<dbReference type="Proteomes" id="UP000033140">
    <property type="component" value="Unassembled WGS sequence"/>
</dbReference>
<keyword evidence="12 13" id="KW-0456">Lyase</keyword>
<dbReference type="NCBIfam" id="TIGR00033">
    <property type="entry name" value="aroC"/>
    <property type="match status" value="1"/>
</dbReference>